<dbReference type="GO" id="GO:0009055">
    <property type="term" value="F:electron transfer activity"/>
    <property type="evidence" value="ECO:0007669"/>
    <property type="project" value="InterPro"/>
</dbReference>
<dbReference type="PROSITE" id="PS51007">
    <property type="entry name" value="CYTC"/>
    <property type="match status" value="1"/>
</dbReference>
<name>A0A1H9ZTS4_9GAMM</name>
<dbReference type="Pfam" id="PF13442">
    <property type="entry name" value="Cytochrome_CBB3"/>
    <property type="match status" value="1"/>
</dbReference>
<keyword evidence="3 4" id="KW-0408">Iron</keyword>
<keyword evidence="8" id="KW-1185">Reference proteome</keyword>
<reference evidence="8" key="1">
    <citation type="submission" date="2016-10" db="EMBL/GenBank/DDBJ databases">
        <authorList>
            <person name="Varghese N."/>
            <person name="Submissions S."/>
        </authorList>
    </citation>
    <scope>NUCLEOTIDE SEQUENCE [LARGE SCALE GENOMIC DNA]</scope>
    <source>
        <strain evidence="8">CGMCC 1.6489</strain>
    </source>
</reference>
<evidence type="ECO:0000256" key="2">
    <source>
        <dbReference type="ARBA" id="ARBA00022723"/>
    </source>
</evidence>
<organism evidence="7 8">
    <name type="scientific">Marinobacter segnicrescens</name>
    <dbReference type="NCBI Taxonomy" id="430453"/>
    <lineage>
        <taxon>Bacteria</taxon>
        <taxon>Pseudomonadati</taxon>
        <taxon>Pseudomonadota</taxon>
        <taxon>Gammaproteobacteria</taxon>
        <taxon>Pseudomonadales</taxon>
        <taxon>Marinobacteraceae</taxon>
        <taxon>Marinobacter</taxon>
    </lineage>
</organism>
<keyword evidence="2 4" id="KW-0479">Metal-binding</keyword>
<evidence type="ECO:0000259" key="6">
    <source>
        <dbReference type="PROSITE" id="PS51007"/>
    </source>
</evidence>
<dbReference type="Gene3D" id="1.10.760.10">
    <property type="entry name" value="Cytochrome c-like domain"/>
    <property type="match status" value="1"/>
</dbReference>
<sequence length="110" mass="11132">MRPGWIIPLTAGLLFSSPGLAGPSGEEPSVEEGRKVFTELAQPGCPICHTLADAGATGAIGPDLDELAPDEAKVAAAVTNGVGIMPAFNETLTSEQIAAVARYVATVTGQ</sequence>
<dbReference type="InterPro" id="IPR036909">
    <property type="entry name" value="Cyt_c-like_dom_sf"/>
</dbReference>
<dbReference type="SUPFAM" id="SSF46626">
    <property type="entry name" value="Cytochrome c"/>
    <property type="match status" value="1"/>
</dbReference>
<dbReference type="AlphaFoldDB" id="A0A1H9ZTS4"/>
<evidence type="ECO:0000313" key="8">
    <source>
        <dbReference type="Proteomes" id="UP000198762"/>
    </source>
</evidence>
<evidence type="ECO:0000313" key="7">
    <source>
        <dbReference type="EMBL" id="SES84219.1"/>
    </source>
</evidence>
<evidence type="ECO:0000256" key="4">
    <source>
        <dbReference type="PROSITE-ProRule" id="PRU00433"/>
    </source>
</evidence>
<dbReference type="STRING" id="430453.SAMN04487962_10216"/>
<dbReference type="Proteomes" id="UP000198762">
    <property type="component" value="Unassembled WGS sequence"/>
</dbReference>
<gene>
    <name evidence="7" type="ORF">SAMN04487962_10216</name>
</gene>
<feature type="domain" description="Cytochrome c" evidence="6">
    <location>
        <begin position="28"/>
        <end position="108"/>
    </location>
</feature>
<evidence type="ECO:0000256" key="3">
    <source>
        <dbReference type="ARBA" id="ARBA00023004"/>
    </source>
</evidence>
<feature type="chain" id="PRO_5011531707" evidence="5">
    <location>
        <begin position="22"/>
        <end position="110"/>
    </location>
</feature>
<protein>
    <submittedName>
        <fullName evidence="7">Cytochrome C oxidase, cbb3-type, subunit III</fullName>
    </submittedName>
</protein>
<keyword evidence="5" id="KW-0732">Signal</keyword>
<dbReference type="GO" id="GO:0046872">
    <property type="term" value="F:metal ion binding"/>
    <property type="evidence" value="ECO:0007669"/>
    <property type="project" value="UniProtKB-KW"/>
</dbReference>
<dbReference type="GO" id="GO:0020037">
    <property type="term" value="F:heme binding"/>
    <property type="evidence" value="ECO:0007669"/>
    <property type="project" value="InterPro"/>
</dbReference>
<evidence type="ECO:0000256" key="1">
    <source>
        <dbReference type="ARBA" id="ARBA00022617"/>
    </source>
</evidence>
<accession>A0A1H9ZTS4</accession>
<dbReference type="RefSeq" id="WP_245742437.1">
    <property type="nucleotide sequence ID" value="NZ_FOHZ01000002.1"/>
</dbReference>
<evidence type="ECO:0000256" key="5">
    <source>
        <dbReference type="SAM" id="SignalP"/>
    </source>
</evidence>
<proteinExistence type="predicted"/>
<dbReference type="InterPro" id="IPR009056">
    <property type="entry name" value="Cyt_c-like_dom"/>
</dbReference>
<feature type="signal peptide" evidence="5">
    <location>
        <begin position="1"/>
        <end position="21"/>
    </location>
</feature>
<dbReference type="EMBL" id="FOHZ01000002">
    <property type="protein sequence ID" value="SES84219.1"/>
    <property type="molecule type" value="Genomic_DNA"/>
</dbReference>
<keyword evidence="1 4" id="KW-0349">Heme</keyword>